<evidence type="ECO:0000256" key="6">
    <source>
        <dbReference type="RuleBase" id="RU362007"/>
    </source>
</evidence>
<gene>
    <name evidence="10" type="ORF">PMG11_10611</name>
</gene>
<reference evidence="11" key="1">
    <citation type="journal article" date="2015" name="Genome Announc.">
        <title>Draft genome sequence of the fungus Penicillium brasilianum MG11.</title>
        <authorList>
            <person name="Horn F."/>
            <person name="Linde J."/>
            <person name="Mattern D.J."/>
            <person name="Walther G."/>
            <person name="Guthke R."/>
            <person name="Brakhage A.A."/>
            <person name="Valiante V."/>
        </authorList>
    </citation>
    <scope>NUCLEOTIDE SEQUENCE [LARGE SCALE GENOMIC DNA]</scope>
    <source>
        <strain evidence="11">MG11</strain>
    </source>
</reference>
<evidence type="ECO:0000256" key="3">
    <source>
        <dbReference type="ARBA" id="ARBA00022741"/>
    </source>
</evidence>
<dbReference type="EMBL" id="CDHK01000014">
    <property type="protein sequence ID" value="CEJ62101.1"/>
    <property type="molecule type" value="Genomic_DNA"/>
</dbReference>
<dbReference type="InterPro" id="IPR022672">
    <property type="entry name" value="Hexokinase_N"/>
</dbReference>
<feature type="chain" id="PRO_5002522878" description="Phosphotransferase" evidence="7">
    <location>
        <begin position="23"/>
        <end position="550"/>
    </location>
</feature>
<dbReference type="GO" id="GO:0008865">
    <property type="term" value="F:fructokinase activity"/>
    <property type="evidence" value="ECO:0007669"/>
    <property type="project" value="TreeGrafter"/>
</dbReference>
<dbReference type="SUPFAM" id="SSF53067">
    <property type="entry name" value="Actin-like ATPase domain"/>
    <property type="match status" value="2"/>
</dbReference>
<dbReference type="GO" id="GO:0005524">
    <property type="term" value="F:ATP binding"/>
    <property type="evidence" value="ECO:0007669"/>
    <property type="project" value="UniProtKB-UniRule"/>
</dbReference>
<keyword evidence="4 6" id="KW-0418">Kinase</keyword>
<dbReference type="GO" id="GO:0004340">
    <property type="term" value="F:glucokinase activity"/>
    <property type="evidence" value="ECO:0007669"/>
    <property type="project" value="TreeGrafter"/>
</dbReference>
<accession>A0A0F7U1K6</accession>
<dbReference type="InterPro" id="IPR043129">
    <property type="entry name" value="ATPase_NBD"/>
</dbReference>
<feature type="domain" description="Hexokinase C-terminal" evidence="9">
    <location>
        <begin position="234"/>
        <end position="536"/>
    </location>
</feature>
<evidence type="ECO:0000313" key="11">
    <source>
        <dbReference type="Proteomes" id="UP000042958"/>
    </source>
</evidence>
<dbReference type="InterPro" id="IPR001312">
    <property type="entry name" value="Hexokinase"/>
</dbReference>
<evidence type="ECO:0000256" key="1">
    <source>
        <dbReference type="ARBA" id="ARBA00009225"/>
    </source>
</evidence>
<dbReference type="PRINTS" id="PR00475">
    <property type="entry name" value="HEXOKINASE"/>
</dbReference>
<dbReference type="GO" id="GO:0005536">
    <property type="term" value="F:D-glucose binding"/>
    <property type="evidence" value="ECO:0007669"/>
    <property type="project" value="InterPro"/>
</dbReference>
<keyword evidence="7" id="KW-0732">Signal</keyword>
<organism evidence="10 11">
    <name type="scientific">Penicillium brasilianum</name>
    <dbReference type="NCBI Taxonomy" id="104259"/>
    <lineage>
        <taxon>Eukaryota</taxon>
        <taxon>Fungi</taxon>
        <taxon>Dikarya</taxon>
        <taxon>Ascomycota</taxon>
        <taxon>Pezizomycotina</taxon>
        <taxon>Eurotiomycetes</taxon>
        <taxon>Eurotiomycetidae</taxon>
        <taxon>Eurotiales</taxon>
        <taxon>Aspergillaceae</taxon>
        <taxon>Penicillium</taxon>
    </lineage>
</organism>
<dbReference type="AlphaFoldDB" id="A0A0F7U1K6"/>
<dbReference type="PROSITE" id="PS51748">
    <property type="entry name" value="HEXOKINASE_2"/>
    <property type="match status" value="1"/>
</dbReference>
<sequence length="550" mass="59816">MARGCLWLPALLSLLTMTKSKGQQLGLMAQAEQIASEFSLSSEHVRRVTKHLVRQLKDGLANERPWQLPAYLQSIPTGTEKGQFLAVDLGGSNCRICMAELHGDSTFTVLQSKHRVPPSVMVNQSYLPLFDFIARHIAEFVDAHLDPNSQSPYKLGFTFSFTCEQESLNGGRLIHWDKGWDIPQAVGRDPCVMLQEAIDRMGIPVQVTVLANDSVGTLLTRSYCSGQGISTLGAVIFGTGTNAAYVEKLSNVRRLKSTKANVDGIMVINSEWGSLDDEMKVLPRTPLDDELDSASVDTGFGMLEKRVSGLYLGELLRLAILKLLRASAFDMTVAEQSCLFRRDGIDSSLLSHLAISKSIDSAVRLLQDTLSAKSVSNTDAEAIKLIAEAIARRAARLSGASLAAVIIQSGRLETSSRKFLNRVPSRTTSISPYSLQSFYSYAPLLLRHLLDFVRLLCKRPSWMLPKHPPDADSTPLPGDIIDIGADGSVIESYPTFEAEMRGAMREVAEIGPAGEQRVRITLTKDGSGVGAALMAHAASLAETGRPVNCG</sequence>
<dbReference type="Pfam" id="PF03727">
    <property type="entry name" value="Hexokinase_2"/>
    <property type="match status" value="1"/>
</dbReference>
<dbReference type="GO" id="GO:0006006">
    <property type="term" value="P:glucose metabolic process"/>
    <property type="evidence" value="ECO:0007669"/>
    <property type="project" value="TreeGrafter"/>
</dbReference>
<dbReference type="PANTHER" id="PTHR19443">
    <property type="entry name" value="HEXOKINASE"/>
    <property type="match status" value="1"/>
</dbReference>
<protein>
    <recommendedName>
        <fullName evidence="6">Phosphotransferase</fullName>
        <ecNumber evidence="6">2.7.1.-</ecNumber>
    </recommendedName>
</protein>
<evidence type="ECO:0000256" key="5">
    <source>
        <dbReference type="ARBA" id="ARBA00022840"/>
    </source>
</evidence>
<keyword evidence="5 6" id="KW-0067">ATP-binding</keyword>
<evidence type="ECO:0000256" key="2">
    <source>
        <dbReference type="ARBA" id="ARBA00022679"/>
    </source>
</evidence>
<proteinExistence type="inferred from homology"/>
<keyword evidence="6" id="KW-0324">Glycolysis</keyword>
<evidence type="ECO:0000259" key="9">
    <source>
        <dbReference type="Pfam" id="PF03727"/>
    </source>
</evidence>
<evidence type="ECO:0000256" key="7">
    <source>
        <dbReference type="SAM" id="SignalP"/>
    </source>
</evidence>
<dbReference type="GO" id="GO:0005739">
    <property type="term" value="C:mitochondrion"/>
    <property type="evidence" value="ECO:0007669"/>
    <property type="project" value="TreeGrafter"/>
</dbReference>
<feature type="signal peptide" evidence="7">
    <location>
        <begin position="1"/>
        <end position="22"/>
    </location>
</feature>
<dbReference type="GO" id="GO:0005829">
    <property type="term" value="C:cytosol"/>
    <property type="evidence" value="ECO:0007669"/>
    <property type="project" value="TreeGrafter"/>
</dbReference>
<dbReference type="PANTHER" id="PTHR19443:SF30">
    <property type="entry name" value="GLUCOKINASE-1-RELATED"/>
    <property type="match status" value="1"/>
</dbReference>
<dbReference type="UniPathway" id="UPA00109">
    <property type="reaction ID" value="UER00180"/>
</dbReference>
<evidence type="ECO:0000256" key="4">
    <source>
        <dbReference type="ARBA" id="ARBA00022777"/>
    </source>
</evidence>
<dbReference type="STRING" id="104259.A0A0F7U1K6"/>
<keyword evidence="11" id="KW-1185">Reference proteome</keyword>
<evidence type="ECO:0000313" key="10">
    <source>
        <dbReference type="EMBL" id="CEJ62101.1"/>
    </source>
</evidence>
<dbReference type="EC" id="2.7.1.-" evidence="6"/>
<feature type="domain" description="Hexokinase N-terminal" evidence="8">
    <location>
        <begin position="31"/>
        <end position="223"/>
    </location>
</feature>
<dbReference type="OrthoDB" id="419537at2759"/>
<dbReference type="Gene3D" id="3.30.420.40">
    <property type="match status" value="1"/>
</dbReference>
<dbReference type="GO" id="GO:0006096">
    <property type="term" value="P:glycolytic process"/>
    <property type="evidence" value="ECO:0007669"/>
    <property type="project" value="UniProtKB-UniPathway"/>
</dbReference>
<dbReference type="GO" id="GO:0001678">
    <property type="term" value="P:intracellular glucose homeostasis"/>
    <property type="evidence" value="ECO:0007669"/>
    <property type="project" value="InterPro"/>
</dbReference>
<keyword evidence="3 6" id="KW-0547">Nucleotide-binding</keyword>
<dbReference type="Pfam" id="PF00349">
    <property type="entry name" value="Hexokinase_1"/>
    <property type="match status" value="1"/>
</dbReference>
<dbReference type="Gene3D" id="3.40.367.20">
    <property type="match status" value="2"/>
</dbReference>
<name>A0A0F7U1K6_PENBI</name>
<comment type="similarity">
    <text evidence="1 6">Belongs to the hexokinase family.</text>
</comment>
<dbReference type="Proteomes" id="UP000042958">
    <property type="component" value="Unassembled WGS sequence"/>
</dbReference>
<keyword evidence="2 6" id="KW-0808">Transferase</keyword>
<dbReference type="InterPro" id="IPR022673">
    <property type="entry name" value="Hexokinase_C"/>
</dbReference>
<evidence type="ECO:0000259" key="8">
    <source>
        <dbReference type="Pfam" id="PF00349"/>
    </source>
</evidence>